<comment type="similarity">
    <text evidence="1">Belongs to the RRP12 family.</text>
</comment>
<evidence type="ECO:0000256" key="1">
    <source>
        <dbReference type="ARBA" id="ARBA00007690"/>
    </source>
</evidence>
<dbReference type="Pfam" id="PF08161">
    <property type="entry name" value="RRP12_HEAT"/>
    <property type="match status" value="1"/>
</dbReference>
<dbReference type="PANTHER" id="PTHR48287">
    <property type="entry name" value="ARM REPEAT SUPERFAMILY PROTEIN"/>
    <property type="match status" value="1"/>
</dbReference>
<reference evidence="3" key="1">
    <citation type="submission" date="2021-02" db="EMBL/GenBank/DDBJ databases">
        <authorList>
            <person name="Nowell W R."/>
        </authorList>
    </citation>
    <scope>NUCLEOTIDE SEQUENCE</scope>
</reference>
<dbReference type="SUPFAM" id="SSF48371">
    <property type="entry name" value="ARM repeat"/>
    <property type="match status" value="1"/>
</dbReference>
<evidence type="ECO:0000313" key="3">
    <source>
        <dbReference type="EMBL" id="CAF4242112.1"/>
    </source>
</evidence>
<organism evidence="3 4">
    <name type="scientific">Adineta steineri</name>
    <dbReference type="NCBI Taxonomy" id="433720"/>
    <lineage>
        <taxon>Eukaryota</taxon>
        <taxon>Metazoa</taxon>
        <taxon>Spiralia</taxon>
        <taxon>Gnathifera</taxon>
        <taxon>Rotifera</taxon>
        <taxon>Eurotatoria</taxon>
        <taxon>Bdelloidea</taxon>
        <taxon>Adinetida</taxon>
        <taxon>Adinetidae</taxon>
        <taxon>Adineta</taxon>
    </lineage>
</organism>
<dbReference type="PANTHER" id="PTHR48287:SF1">
    <property type="entry name" value="ARM REPEAT SUPERFAMILY PROTEIN"/>
    <property type="match status" value="1"/>
</dbReference>
<gene>
    <name evidence="3" type="ORF">OXD698_LOCUS42983</name>
</gene>
<dbReference type="InterPro" id="IPR016024">
    <property type="entry name" value="ARM-type_fold"/>
</dbReference>
<dbReference type="Gene3D" id="1.25.10.10">
    <property type="entry name" value="Leucine-rich Repeat Variant"/>
    <property type="match status" value="1"/>
</dbReference>
<dbReference type="EMBL" id="CAJOAZ010011768">
    <property type="protein sequence ID" value="CAF4242112.1"/>
    <property type="molecule type" value="Genomic_DNA"/>
</dbReference>
<dbReference type="InterPro" id="IPR011989">
    <property type="entry name" value="ARM-like"/>
</dbReference>
<accession>A0A820E5T5</accession>
<name>A0A820E5T5_9BILA</name>
<dbReference type="InterPro" id="IPR052087">
    <property type="entry name" value="RRP12"/>
</dbReference>
<evidence type="ECO:0000313" key="4">
    <source>
        <dbReference type="Proteomes" id="UP000663844"/>
    </source>
</evidence>
<protein>
    <recommendedName>
        <fullName evidence="2">RRP12 HEAT domain-containing protein</fullName>
    </recommendedName>
</protein>
<dbReference type="Proteomes" id="UP000663844">
    <property type="component" value="Unassembled WGS sequence"/>
</dbReference>
<sequence>QLDQSWLLPLLRDNITHTELNHFVAYFLPIAFQLQTTAENLREKGDLTNSTVLSTLQDQIWSLFPAYCSHATDISTSFKLIAKGIGTSLTKRPDLRIYLLAGLRNLISKTDDESEQQEIGKYAKNYLPLLFNLYTSEKWSASRDAVRASVFETIKRYLTVTDHTLCQTFFDKSLEKTQNTETDQATLMYLLDIILALVPYLDAQRLELLENKLKQLFAMKDGSVKRSVLKKAYRILEELCTRSTLTIQQFIDERRSKLLLEHLLTSLTKSQSALKGPQIRCISSLLDMPNNQTIPTLKQIIPQTVQCLHEINGRTRHDAYIIIIKCTRLWTTLSEKSFIDSLTDFFHFLMAGLISPHSPSMSSATLLAISRLCLEFRENLAGT</sequence>
<feature type="domain" description="RRP12 HEAT" evidence="2">
    <location>
        <begin position="2"/>
        <end position="136"/>
    </location>
</feature>
<comment type="caution">
    <text evidence="3">The sequence shown here is derived from an EMBL/GenBank/DDBJ whole genome shotgun (WGS) entry which is preliminary data.</text>
</comment>
<dbReference type="InterPro" id="IPR012978">
    <property type="entry name" value="HEAT_RRP12"/>
</dbReference>
<evidence type="ECO:0000259" key="2">
    <source>
        <dbReference type="Pfam" id="PF08161"/>
    </source>
</evidence>
<feature type="non-terminal residue" evidence="3">
    <location>
        <position position="383"/>
    </location>
</feature>
<feature type="non-terminal residue" evidence="3">
    <location>
        <position position="1"/>
    </location>
</feature>
<proteinExistence type="inferred from homology"/>
<dbReference type="AlphaFoldDB" id="A0A820E5T5"/>
<dbReference type="GO" id="GO:0005634">
    <property type="term" value="C:nucleus"/>
    <property type="evidence" value="ECO:0007669"/>
    <property type="project" value="UniProtKB-SubCell"/>
</dbReference>